<dbReference type="PANTHER" id="PTHR11188">
    <property type="entry name" value="ARRESTIN DOMAIN CONTAINING PROTEIN"/>
    <property type="match status" value="1"/>
</dbReference>
<feature type="domain" description="Arrestin C-terminal-like" evidence="2">
    <location>
        <begin position="131"/>
        <end position="261"/>
    </location>
</feature>
<dbReference type="SUPFAM" id="SSF81296">
    <property type="entry name" value="E set domains"/>
    <property type="match status" value="2"/>
</dbReference>
<dbReference type="PANTHER" id="PTHR11188:SF176">
    <property type="entry name" value="ARRESTIN DOMAIN-CONTAINING PROTEIN 1"/>
    <property type="match status" value="1"/>
</dbReference>
<dbReference type="Proteomes" id="UP001186944">
    <property type="component" value="Unassembled WGS sequence"/>
</dbReference>
<dbReference type="GO" id="GO:0005737">
    <property type="term" value="C:cytoplasm"/>
    <property type="evidence" value="ECO:0007669"/>
    <property type="project" value="TreeGrafter"/>
</dbReference>
<dbReference type="InterPro" id="IPR050357">
    <property type="entry name" value="Arrestin_domain-protein"/>
</dbReference>
<sequence length="491" mass="54437">MFESKVKAFDILLSNSSGVFYGGQQVAGKVILVVENDLKLRVGQDDYVFKPGSYEYPFSFVLPPNTPTSYESHIGRVRYVLKANIDRPWAFDTSMESYITVLTPLDLNTCPDATSMAENEDSKTLCCLCCESGPITGKIKLDRMGYVCGEAITPKGDVMNSSNRKMSSVSVNLIQEVHYITPRKTRRQTSTAAQCILGELGENKPLQVHGTRLIVPPLPPSGLVGCNIIDIHYYVELRVSPKGIAFDLSVLVPVVIGSIPLAATVQQYGVPPPLQQSTQIVPSAPPGVPSVVLPSDIPPPSYAPSHFGPASMTVTEEQQPAGTNAVAPAQQTNTWAPQNSYSICFHITKKKLASQFNWTYRYIDDVPFINNPTIQDYLRAICHSALELEETTECNTSASYLDIILSISDNGHLNASLHDKHDDLNLTIKNSRFMSSKFPFLPAYNVFISQLIRYARACSKYENFILRIISKLLAQCYLLEFKMSLRKFYGH</sequence>
<keyword evidence="4" id="KW-1185">Reference proteome</keyword>
<dbReference type="GO" id="GO:0015031">
    <property type="term" value="P:protein transport"/>
    <property type="evidence" value="ECO:0007669"/>
    <property type="project" value="TreeGrafter"/>
</dbReference>
<reference evidence="3" key="1">
    <citation type="submission" date="2019-08" db="EMBL/GenBank/DDBJ databases">
        <title>The improved chromosome-level genome for the pearl oyster Pinctada fucata martensii using PacBio sequencing and Hi-C.</title>
        <authorList>
            <person name="Zheng Z."/>
        </authorList>
    </citation>
    <scope>NUCLEOTIDE SEQUENCE</scope>
    <source>
        <strain evidence="3">ZZ-2019</strain>
        <tissue evidence="3">Adductor muscle</tissue>
    </source>
</reference>
<name>A0AA89C3U8_PINIB</name>
<evidence type="ECO:0000313" key="3">
    <source>
        <dbReference type="EMBL" id="KAK3098191.1"/>
    </source>
</evidence>
<protein>
    <recommendedName>
        <fullName evidence="2">Arrestin C-terminal-like domain-containing protein</fullName>
    </recommendedName>
</protein>
<dbReference type="SMART" id="SM01017">
    <property type="entry name" value="Arrestin_C"/>
    <property type="match status" value="1"/>
</dbReference>
<proteinExistence type="inferred from homology"/>
<dbReference type="EMBL" id="VSWD01000007">
    <property type="protein sequence ID" value="KAK3098191.1"/>
    <property type="molecule type" value="Genomic_DNA"/>
</dbReference>
<comment type="caution">
    <text evidence="3">The sequence shown here is derived from an EMBL/GenBank/DDBJ whole genome shotgun (WGS) entry which is preliminary data.</text>
</comment>
<dbReference type="Gene3D" id="2.60.40.640">
    <property type="match status" value="2"/>
</dbReference>
<gene>
    <name evidence="3" type="ORF">FSP39_017071</name>
</gene>
<evidence type="ECO:0000256" key="1">
    <source>
        <dbReference type="ARBA" id="ARBA00005298"/>
    </source>
</evidence>
<evidence type="ECO:0000259" key="2">
    <source>
        <dbReference type="SMART" id="SM01017"/>
    </source>
</evidence>
<dbReference type="InterPro" id="IPR014752">
    <property type="entry name" value="Arrestin-like_C"/>
</dbReference>
<accession>A0AA89C3U8</accession>
<dbReference type="InterPro" id="IPR011021">
    <property type="entry name" value="Arrestin-like_N"/>
</dbReference>
<comment type="similarity">
    <text evidence="1">Belongs to the arrestin family.</text>
</comment>
<dbReference type="AlphaFoldDB" id="A0AA89C3U8"/>
<organism evidence="3 4">
    <name type="scientific">Pinctada imbricata</name>
    <name type="common">Atlantic pearl-oyster</name>
    <name type="synonym">Pinctada martensii</name>
    <dbReference type="NCBI Taxonomy" id="66713"/>
    <lineage>
        <taxon>Eukaryota</taxon>
        <taxon>Metazoa</taxon>
        <taxon>Spiralia</taxon>
        <taxon>Lophotrochozoa</taxon>
        <taxon>Mollusca</taxon>
        <taxon>Bivalvia</taxon>
        <taxon>Autobranchia</taxon>
        <taxon>Pteriomorphia</taxon>
        <taxon>Pterioida</taxon>
        <taxon>Pterioidea</taxon>
        <taxon>Pteriidae</taxon>
        <taxon>Pinctada</taxon>
    </lineage>
</organism>
<dbReference type="InterPro" id="IPR011022">
    <property type="entry name" value="Arrestin_C-like"/>
</dbReference>
<dbReference type="InterPro" id="IPR014756">
    <property type="entry name" value="Ig_E-set"/>
</dbReference>
<dbReference type="Pfam" id="PF00339">
    <property type="entry name" value="Arrestin_N"/>
    <property type="match status" value="1"/>
</dbReference>
<dbReference type="Pfam" id="PF02752">
    <property type="entry name" value="Arrestin_C"/>
    <property type="match status" value="1"/>
</dbReference>
<evidence type="ECO:0000313" key="4">
    <source>
        <dbReference type="Proteomes" id="UP001186944"/>
    </source>
</evidence>